<dbReference type="Pfam" id="PF12867">
    <property type="entry name" value="DinB_2"/>
    <property type="match status" value="1"/>
</dbReference>
<protein>
    <recommendedName>
        <fullName evidence="1">DinB-like domain-containing protein</fullName>
    </recommendedName>
</protein>
<gene>
    <name evidence="2" type="ORF">MNBD_CHLOROFLEXI01-4802</name>
</gene>
<evidence type="ECO:0000313" key="2">
    <source>
        <dbReference type="EMBL" id="VAW31192.1"/>
    </source>
</evidence>
<feature type="domain" description="DinB-like" evidence="1">
    <location>
        <begin position="15"/>
        <end position="149"/>
    </location>
</feature>
<accession>A0A3B0UXI3</accession>
<dbReference type="AlphaFoldDB" id="A0A3B0UXI3"/>
<dbReference type="EMBL" id="UOEU01000178">
    <property type="protein sequence ID" value="VAW31192.1"/>
    <property type="molecule type" value="Genomic_DNA"/>
</dbReference>
<dbReference type="InterPro" id="IPR024775">
    <property type="entry name" value="DinB-like"/>
</dbReference>
<organism evidence="2">
    <name type="scientific">hydrothermal vent metagenome</name>
    <dbReference type="NCBI Taxonomy" id="652676"/>
    <lineage>
        <taxon>unclassified sequences</taxon>
        <taxon>metagenomes</taxon>
        <taxon>ecological metagenomes</taxon>
    </lineage>
</organism>
<evidence type="ECO:0000259" key="1">
    <source>
        <dbReference type="Pfam" id="PF12867"/>
    </source>
</evidence>
<sequence length="162" mass="19492">MNQAKQEQRLTLYGQAHTLLSNALQRFPKEMWHYRPASDDWTIHEIVVHITDSEANSYVRCRRFIAEPGELLMAYDENRWARVLNYGEQDVETAVSLFKWLRQSSYQLVRNLPETVWQHQAYHPESGQMRFADWLDTYSHHVPEHIEQMERIFQQWQSNNSK</sequence>
<dbReference type="SUPFAM" id="SSF109854">
    <property type="entry name" value="DinB/YfiT-like putative metalloenzymes"/>
    <property type="match status" value="1"/>
</dbReference>
<dbReference type="InterPro" id="IPR034660">
    <property type="entry name" value="DinB/YfiT-like"/>
</dbReference>
<dbReference type="Gene3D" id="1.20.120.450">
    <property type="entry name" value="dinb family like domain"/>
    <property type="match status" value="1"/>
</dbReference>
<name>A0A3B0UXI3_9ZZZZ</name>
<proteinExistence type="predicted"/>
<reference evidence="2" key="1">
    <citation type="submission" date="2018-06" db="EMBL/GenBank/DDBJ databases">
        <authorList>
            <person name="Zhirakovskaya E."/>
        </authorList>
    </citation>
    <scope>NUCLEOTIDE SEQUENCE</scope>
</reference>